<dbReference type="InterPro" id="IPR003593">
    <property type="entry name" value="AAA+_ATPase"/>
</dbReference>
<evidence type="ECO:0000256" key="6">
    <source>
        <dbReference type="ARBA" id="ARBA00022741"/>
    </source>
</evidence>
<evidence type="ECO:0000313" key="13">
    <source>
        <dbReference type="EMBL" id="SDZ76211.1"/>
    </source>
</evidence>
<dbReference type="EMBL" id="FNQN01000001">
    <property type="protein sequence ID" value="SDZ76211.1"/>
    <property type="molecule type" value="Genomic_DNA"/>
</dbReference>
<evidence type="ECO:0000256" key="4">
    <source>
        <dbReference type="ARBA" id="ARBA00022705"/>
    </source>
</evidence>
<dbReference type="NCBIfam" id="NF004046">
    <property type="entry name" value="PRK05563.1"/>
    <property type="match status" value="1"/>
</dbReference>
<dbReference type="SMART" id="SM00382">
    <property type="entry name" value="AAA"/>
    <property type="match status" value="1"/>
</dbReference>
<evidence type="ECO:0000256" key="11">
    <source>
        <dbReference type="RuleBase" id="RU364063"/>
    </source>
</evidence>
<keyword evidence="6 11" id="KW-0547">Nucleotide-binding</keyword>
<sequence length="560" mass="61734">MSYQVLARKWRPQLFEDLVGQEHVSQTLINAITSDRVHHAFLFTGARGVGKTSAARIFAKALNCQEGPTTHPCGVCPSCVEITKGQGIDVLEIDGASNTGVDDIRELRENIRYLPSQSRYKIFIIDEVHMLSINAFNALLKTLEEPPAHAKFIFATTEPHKIPITILSRCQRFDFKKIGLTPLQARLRFIVDQENIQIEESGLAIIARSGGGSMRDALSTLDQVIAFCGDKVSDEELQGLLGLVSRALLLATVRAILQREAAQLLNLVQKVDEHGHSFRQFCQQLVELVRALVVVKVVEHPGDLIDVGESELEEIKTLADPASLEDLHRLLATLIRTEADLAVSNYPRLTMEMVLVKLADLPTGIEVATLIKHLEDLEKKLSSGVAVAAPVQKPRPVEPVAVPESADIPLAEEPPLEPSVTLPTTGNGDKNWPGLVDFVKSRRKPRISSLLEQSSLLLLDLPRLQIGMPGMYLSLADSEMCHEIEILAAEYFSTAVKVEVQKVANGEKAPLSLHAERVQQESDRKKKLRENAVEHPIVKSALNIFGGEIEDVKPIDKGFV</sequence>
<proteinExistence type="inferred from homology"/>
<dbReference type="InterPro" id="IPR008921">
    <property type="entry name" value="DNA_pol3_clamp-load_cplx_C"/>
</dbReference>
<accession>A0A1H3VNC7</accession>
<evidence type="ECO:0000256" key="7">
    <source>
        <dbReference type="ARBA" id="ARBA00022833"/>
    </source>
</evidence>
<evidence type="ECO:0000256" key="1">
    <source>
        <dbReference type="ARBA" id="ARBA00006360"/>
    </source>
</evidence>
<dbReference type="GO" id="GO:0009360">
    <property type="term" value="C:DNA polymerase III complex"/>
    <property type="evidence" value="ECO:0007669"/>
    <property type="project" value="InterPro"/>
</dbReference>
<dbReference type="Gene3D" id="3.40.50.300">
    <property type="entry name" value="P-loop containing nucleotide triphosphate hydrolases"/>
    <property type="match status" value="1"/>
</dbReference>
<dbReference type="Pfam" id="PF12169">
    <property type="entry name" value="DNA_pol3_gamma3"/>
    <property type="match status" value="1"/>
</dbReference>
<evidence type="ECO:0000256" key="9">
    <source>
        <dbReference type="ARBA" id="ARBA00022932"/>
    </source>
</evidence>
<keyword evidence="8 11" id="KW-0067">ATP-binding</keyword>
<organism evidence="13 14">
    <name type="scientific">Desulfuromusa kysingii</name>
    <dbReference type="NCBI Taxonomy" id="37625"/>
    <lineage>
        <taxon>Bacteria</taxon>
        <taxon>Pseudomonadati</taxon>
        <taxon>Thermodesulfobacteriota</taxon>
        <taxon>Desulfuromonadia</taxon>
        <taxon>Desulfuromonadales</taxon>
        <taxon>Geopsychrobacteraceae</taxon>
        <taxon>Desulfuromusa</taxon>
    </lineage>
</organism>
<gene>
    <name evidence="11" type="primary">dnaX</name>
    <name evidence="13" type="ORF">SAMN05660420_00176</name>
</gene>
<dbReference type="AlphaFoldDB" id="A0A1H3VNC7"/>
<keyword evidence="3 11" id="KW-0548">Nucleotidyltransferase</keyword>
<evidence type="ECO:0000256" key="5">
    <source>
        <dbReference type="ARBA" id="ARBA00022723"/>
    </source>
</evidence>
<dbReference type="NCBIfam" id="NF011526">
    <property type="entry name" value="PRK14965.1"/>
    <property type="match status" value="1"/>
</dbReference>
<evidence type="ECO:0000313" key="14">
    <source>
        <dbReference type="Proteomes" id="UP000199409"/>
    </source>
</evidence>
<dbReference type="FunFam" id="3.40.50.300:FF:000014">
    <property type="entry name" value="DNA polymerase III subunit gamma/tau"/>
    <property type="match status" value="1"/>
</dbReference>
<dbReference type="NCBIfam" id="TIGR02397">
    <property type="entry name" value="dnaX_nterm"/>
    <property type="match status" value="1"/>
</dbReference>
<dbReference type="GO" id="GO:0005524">
    <property type="term" value="F:ATP binding"/>
    <property type="evidence" value="ECO:0007669"/>
    <property type="project" value="UniProtKB-KW"/>
</dbReference>
<feature type="domain" description="AAA+ ATPase" evidence="12">
    <location>
        <begin position="37"/>
        <end position="179"/>
    </location>
</feature>
<evidence type="ECO:0000256" key="3">
    <source>
        <dbReference type="ARBA" id="ARBA00022695"/>
    </source>
</evidence>
<dbReference type="PANTHER" id="PTHR11669:SF0">
    <property type="entry name" value="PROTEIN STICHEL-LIKE 2"/>
    <property type="match status" value="1"/>
</dbReference>
<dbReference type="CDD" id="cd00009">
    <property type="entry name" value="AAA"/>
    <property type="match status" value="1"/>
</dbReference>
<dbReference type="InterPro" id="IPR050238">
    <property type="entry name" value="DNA_Rep/Repair_Clamp_Loader"/>
</dbReference>
<keyword evidence="14" id="KW-1185">Reference proteome</keyword>
<dbReference type="GO" id="GO:0046872">
    <property type="term" value="F:metal ion binding"/>
    <property type="evidence" value="ECO:0007669"/>
    <property type="project" value="UniProtKB-KW"/>
</dbReference>
<dbReference type="InterPro" id="IPR022754">
    <property type="entry name" value="DNA_pol_III_gamma-3"/>
</dbReference>
<dbReference type="RefSeq" id="WP_092344047.1">
    <property type="nucleotide sequence ID" value="NZ_FNQN01000001.1"/>
</dbReference>
<keyword evidence="4 11" id="KW-0235">DNA replication</keyword>
<reference evidence="13 14" key="1">
    <citation type="submission" date="2016-10" db="EMBL/GenBank/DDBJ databases">
        <authorList>
            <person name="de Groot N.N."/>
        </authorList>
    </citation>
    <scope>NUCLEOTIDE SEQUENCE [LARGE SCALE GENOMIC DNA]</scope>
    <source>
        <strain evidence="13 14">DSM 7343</strain>
    </source>
</reference>
<evidence type="ECO:0000256" key="8">
    <source>
        <dbReference type="ARBA" id="ARBA00022840"/>
    </source>
</evidence>
<dbReference type="GO" id="GO:0003677">
    <property type="term" value="F:DNA binding"/>
    <property type="evidence" value="ECO:0007669"/>
    <property type="project" value="InterPro"/>
</dbReference>
<comment type="subunit">
    <text evidence="11">DNA polymerase III contains a core (composed of alpha, epsilon and theta chains) that associates with a tau subunit. This core dimerizes to form the POLIII' complex. PolIII' associates with the gamma complex (composed of gamma, delta, delta', psi and chi chains) and with the beta chain to form the complete DNA polymerase III complex.</text>
</comment>
<dbReference type="SUPFAM" id="SSF52540">
    <property type="entry name" value="P-loop containing nucleoside triphosphate hydrolases"/>
    <property type="match status" value="1"/>
</dbReference>
<evidence type="ECO:0000256" key="2">
    <source>
        <dbReference type="ARBA" id="ARBA00022679"/>
    </source>
</evidence>
<dbReference type="Gene3D" id="1.20.272.10">
    <property type="match status" value="1"/>
</dbReference>
<dbReference type="Proteomes" id="UP000199409">
    <property type="component" value="Unassembled WGS sequence"/>
</dbReference>
<dbReference type="Pfam" id="PF22608">
    <property type="entry name" value="DNAX_ATPase_lid"/>
    <property type="match status" value="1"/>
</dbReference>
<comment type="function">
    <text evidence="11">DNA polymerase III is a complex, multichain enzyme responsible for most of the replicative synthesis in bacteria. This DNA polymerase also exhibits 3' to 5' exonuclease activity.</text>
</comment>
<dbReference type="CDD" id="cd18137">
    <property type="entry name" value="HLD_clamp_pol_III_gamma_tau"/>
    <property type="match status" value="1"/>
</dbReference>
<dbReference type="GO" id="GO:0006261">
    <property type="term" value="P:DNA-templated DNA replication"/>
    <property type="evidence" value="ECO:0007669"/>
    <property type="project" value="TreeGrafter"/>
</dbReference>
<keyword evidence="7" id="KW-0862">Zinc</keyword>
<dbReference type="InterPro" id="IPR012763">
    <property type="entry name" value="DNA_pol_III_sug/sutau_N"/>
</dbReference>
<dbReference type="PANTHER" id="PTHR11669">
    <property type="entry name" value="REPLICATION FACTOR C / DNA POLYMERASE III GAMMA-TAU SUBUNIT"/>
    <property type="match status" value="1"/>
</dbReference>
<dbReference type="EC" id="2.7.7.7" evidence="11"/>
<comment type="similarity">
    <text evidence="1 11">Belongs to the DnaX/STICHEL family.</text>
</comment>
<dbReference type="GO" id="GO:0003887">
    <property type="term" value="F:DNA-directed DNA polymerase activity"/>
    <property type="evidence" value="ECO:0007669"/>
    <property type="project" value="UniProtKB-KW"/>
</dbReference>
<dbReference type="InterPro" id="IPR045085">
    <property type="entry name" value="HLD_clamp_pol_III_gamma_tau"/>
</dbReference>
<evidence type="ECO:0000256" key="10">
    <source>
        <dbReference type="ARBA" id="ARBA00049244"/>
    </source>
</evidence>
<evidence type="ECO:0000259" key="12">
    <source>
        <dbReference type="SMART" id="SM00382"/>
    </source>
</evidence>
<dbReference type="OrthoDB" id="9810148at2"/>
<keyword evidence="5" id="KW-0479">Metal-binding</keyword>
<comment type="catalytic activity">
    <reaction evidence="10 11">
        <text>DNA(n) + a 2'-deoxyribonucleoside 5'-triphosphate = DNA(n+1) + diphosphate</text>
        <dbReference type="Rhea" id="RHEA:22508"/>
        <dbReference type="Rhea" id="RHEA-COMP:17339"/>
        <dbReference type="Rhea" id="RHEA-COMP:17340"/>
        <dbReference type="ChEBI" id="CHEBI:33019"/>
        <dbReference type="ChEBI" id="CHEBI:61560"/>
        <dbReference type="ChEBI" id="CHEBI:173112"/>
        <dbReference type="EC" id="2.7.7.7"/>
    </reaction>
</comment>
<dbReference type="Pfam" id="PF13177">
    <property type="entry name" value="DNA_pol3_delta2"/>
    <property type="match status" value="1"/>
</dbReference>
<keyword evidence="2 11" id="KW-0808">Transferase</keyword>
<protein>
    <recommendedName>
        <fullName evidence="11">DNA polymerase III subunit gamma/tau</fullName>
        <ecNumber evidence="11">2.7.7.7</ecNumber>
    </recommendedName>
</protein>
<dbReference type="InterPro" id="IPR027417">
    <property type="entry name" value="P-loop_NTPase"/>
</dbReference>
<keyword evidence="9 11" id="KW-0239">DNA-directed DNA polymerase</keyword>
<dbReference type="SUPFAM" id="SSF48019">
    <property type="entry name" value="post-AAA+ oligomerization domain-like"/>
    <property type="match status" value="1"/>
</dbReference>
<dbReference type="FunFam" id="1.10.8.60:FF:000013">
    <property type="entry name" value="DNA polymerase III subunit gamma/tau"/>
    <property type="match status" value="1"/>
</dbReference>
<dbReference type="PRINTS" id="PR00300">
    <property type="entry name" value="CLPPROTEASEA"/>
</dbReference>
<dbReference type="InterPro" id="IPR001270">
    <property type="entry name" value="ClpA/B"/>
</dbReference>
<dbReference type="Gene3D" id="1.10.8.60">
    <property type="match status" value="1"/>
</dbReference>
<name>A0A1H3VNC7_9BACT</name>
<dbReference type="STRING" id="37625.SAMN05660420_00176"/>